<evidence type="ECO:0000256" key="1">
    <source>
        <dbReference type="SAM" id="MobiDB-lite"/>
    </source>
</evidence>
<evidence type="ECO:0000313" key="2">
    <source>
        <dbReference type="EMBL" id="KAG7725895.1"/>
    </source>
</evidence>
<gene>
    <name evidence="2" type="ORF">KL933_003943</name>
</gene>
<dbReference type="AlphaFoldDB" id="A0AAN6HZ57"/>
<reference evidence="2" key="1">
    <citation type="journal article" date="2021" name="G3 (Bethesda)">
        <title>Genomic diversity, chromosomal rearrangements, and interspecies hybridization in the ogataea polymorpha species complex.</title>
        <authorList>
            <person name="Hanson S.J."/>
            <person name="Cinneide E.O."/>
            <person name="Salzberg L.I."/>
            <person name="Wolfe K.H."/>
            <person name="McGowan J."/>
            <person name="Fitzpatrick D.A."/>
            <person name="Matlin K."/>
        </authorList>
    </citation>
    <scope>NUCLEOTIDE SEQUENCE</scope>
    <source>
        <strain evidence="2">83-405-1</strain>
    </source>
</reference>
<sequence>MLFVENFHKHECALPASSGHNSGKTQHGRQERSRGRPARPQRRQGAQAHVAGRVRGAAQLDAAADAQQRRAGGAQVPGAVQGVSGPHAARRRGLLAVDDRRVPEPRPDRAARPVLGARARGAPEVPRQGAGRAGRGDPGRVQAARADHQPAVGEPSHRPEAAGRGRPPGPLHQAVEALDAAVHLRRVQRPAHHRPGADGRAPETGGEGGGRSVQRRVRGQQVGAGDDHQQPAERQAARGGGHGRRADGQGADGLRGAARAEAGPRGDAERAGQPDGAGRGRAVADPQHRHRGHRLRPGAGDVRDSGQRRLY</sequence>
<feature type="compositionally biased region" description="Basic and acidic residues" evidence="1">
    <location>
        <begin position="262"/>
        <end position="272"/>
    </location>
</feature>
<name>A0AAN6HZ57_9ASCO</name>
<organism evidence="2 3">
    <name type="scientific">Ogataea haglerorum</name>
    <dbReference type="NCBI Taxonomy" id="1937702"/>
    <lineage>
        <taxon>Eukaryota</taxon>
        <taxon>Fungi</taxon>
        <taxon>Dikarya</taxon>
        <taxon>Ascomycota</taxon>
        <taxon>Saccharomycotina</taxon>
        <taxon>Pichiomycetes</taxon>
        <taxon>Pichiales</taxon>
        <taxon>Pichiaceae</taxon>
        <taxon>Ogataea</taxon>
    </lineage>
</organism>
<feature type="region of interest" description="Disordered" evidence="1">
    <location>
        <begin position="13"/>
        <end position="171"/>
    </location>
</feature>
<proteinExistence type="predicted"/>
<protein>
    <submittedName>
        <fullName evidence="2">Uncharacterized protein</fullName>
    </submittedName>
</protein>
<accession>A0AAN6HZ57</accession>
<feature type="compositionally biased region" description="Low complexity" evidence="1">
    <location>
        <begin position="248"/>
        <end position="261"/>
    </location>
</feature>
<feature type="compositionally biased region" description="Basic and acidic residues" evidence="1">
    <location>
        <begin position="301"/>
        <end position="311"/>
    </location>
</feature>
<feature type="compositionally biased region" description="Low complexity" evidence="1">
    <location>
        <begin position="43"/>
        <end position="83"/>
    </location>
</feature>
<evidence type="ECO:0000313" key="3">
    <source>
        <dbReference type="Proteomes" id="UP000738402"/>
    </source>
</evidence>
<dbReference type="Proteomes" id="UP000738402">
    <property type="component" value="Unassembled WGS sequence"/>
</dbReference>
<feature type="compositionally biased region" description="Basic and acidic residues" evidence="1">
    <location>
        <begin position="97"/>
        <end position="111"/>
    </location>
</feature>
<comment type="caution">
    <text evidence="2">The sequence shown here is derived from an EMBL/GenBank/DDBJ whole genome shotgun (WGS) entry which is preliminary data.</text>
</comment>
<feature type="region of interest" description="Disordered" evidence="1">
    <location>
        <begin position="188"/>
        <end position="311"/>
    </location>
</feature>
<dbReference type="EMBL" id="JAHLUH010000011">
    <property type="protein sequence ID" value="KAG7725895.1"/>
    <property type="molecule type" value="Genomic_DNA"/>
</dbReference>